<keyword evidence="2" id="KW-1185">Reference proteome</keyword>
<proteinExistence type="predicted"/>
<evidence type="ECO:0000313" key="1">
    <source>
        <dbReference type="EMBL" id="CDK24321.1"/>
    </source>
</evidence>
<protein>
    <submittedName>
        <fullName evidence="1">Uncharacterized protein</fullName>
    </submittedName>
</protein>
<dbReference type="RefSeq" id="XP_022456338.1">
    <property type="nucleotide sequence ID" value="XM_022604807.1"/>
</dbReference>
<dbReference type="EMBL" id="HG793125">
    <property type="protein sequence ID" value="CDK24321.1"/>
    <property type="molecule type" value="Genomic_DNA"/>
</dbReference>
<reference evidence="1" key="1">
    <citation type="submission" date="2013-12" db="EMBL/GenBank/DDBJ databases">
        <authorList>
            <person name="Genoscope - CEA"/>
        </authorList>
    </citation>
    <scope>NUCLEOTIDE SEQUENCE</scope>
    <source>
        <strain evidence="1">CBS 1993</strain>
    </source>
</reference>
<name>W6MFG2_9ASCO</name>
<dbReference type="AlphaFoldDB" id="W6MFG2"/>
<gene>
    <name evidence="1" type="ORF">KUCA_T00000281001</name>
</gene>
<dbReference type="Proteomes" id="UP000019384">
    <property type="component" value="Unassembled WGS sequence"/>
</dbReference>
<dbReference type="GeneID" id="34517726"/>
<dbReference type="OrthoDB" id="2224399at2759"/>
<reference evidence="1" key="2">
    <citation type="submission" date="2014-02" db="EMBL/GenBank/DDBJ databases">
        <title>Complete DNA sequence of /Kuraishia capsulata/ illustrates novel genomic features among budding yeasts (/Saccharomycotina/).</title>
        <authorList>
            <person name="Morales L."/>
            <person name="Noel B."/>
            <person name="Porcel B."/>
            <person name="Marcet-Houben M."/>
            <person name="Hullo M-F."/>
            <person name="Sacerdot C."/>
            <person name="Tekaia F."/>
            <person name="Leh-Louis V."/>
            <person name="Despons L."/>
            <person name="Khanna V."/>
            <person name="Aury J-M."/>
            <person name="Barbe V."/>
            <person name="Couloux A."/>
            <person name="Labadie K."/>
            <person name="Pelletier E."/>
            <person name="Souciet J-L."/>
            <person name="Boekhout T."/>
            <person name="Gabaldon T."/>
            <person name="Wincker P."/>
            <person name="Dujon B."/>
        </authorList>
    </citation>
    <scope>NUCLEOTIDE SEQUENCE</scope>
    <source>
        <strain evidence="1">CBS 1993</strain>
    </source>
</reference>
<dbReference type="HOGENOM" id="CLU_1855847_0_0_1"/>
<organism evidence="1 2">
    <name type="scientific">Kuraishia capsulata CBS 1993</name>
    <dbReference type="NCBI Taxonomy" id="1382522"/>
    <lineage>
        <taxon>Eukaryota</taxon>
        <taxon>Fungi</taxon>
        <taxon>Dikarya</taxon>
        <taxon>Ascomycota</taxon>
        <taxon>Saccharomycotina</taxon>
        <taxon>Pichiomycetes</taxon>
        <taxon>Pichiales</taxon>
        <taxon>Pichiaceae</taxon>
        <taxon>Kuraishia</taxon>
    </lineage>
</organism>
<accession>W6MFG2</accession>
<evidence type="ECO:0000313" key="2">
    <source>
        <dbReference type="Proteomes" id="UP000019384"/>
    </source>
</evidence>
<sequence length="155" mass="17426">MSEAGSSWDELIGLSKEQCERSYLMRHTGGTFDQASLRTYSDGTSVYSFYEKGLSFGFLKDGTLDSIDFYNDKTSGGVRAMKTVADSVPLPFGITKQDTGRSLVTKFGEPKEKGGGFNAKIDIWLRWDNFQVDIDNKSWDQAPNSRWSAFTIYRP</sequence>